<accession>A0ABW5V7L7</accession>
<keyword evidence="2" id="KW-0812">Transmembrane</keyword>
<feature type="compositionally biased region" description="Polar residues" evidence="1">
    <location>
        <begin position="20"/>
        <end position="35"/>
    </location>
</feature>
<organism evidence="3 4">
    <name type="scientific">Lentibacillus juripiscarius</name>
    <dbReference type="NCBI Taxonomy" id="257446"/>
    <lineage>
        <taxon>Bacteria</taxon>
        <taxon>Bacillati</taxon>
        <taxon>Bacillota</taxon>
        <taxon>Bacilli</taxon>
        <taxon>Bacillales</taxon>
        <taxon>Bacillaceae</taxon>
        <taxon>Lentibacillus</taxon>
    </lineage>
</organism>
<evidence type="ECO:0000256" key="2">
    <source>
        <dbReference type="SAM" id="Phobius"/>
    </source>
</evidence>
<dbReference type="RefSeq" id="WP_382394625.1">
    <property type="nucleotide sequence ID" value="NZ_JBHUNA010000030.1"/>
</dbReference>
<comment type="caution">
    <text evidence="3">The sequence shown here is derived from an EMBL/GenBank/DDBJ whole genome shotgun (WGS) entry which is preliminary data.</text>
</comment>
<keyword evidence="2" id="KW-1133">Transmembrane helix</keyword>
<dbReference type="InterPro" id="IPR045946">
    <property type="entry name" value="DUF6366"/>
</dbReference>
<evidence type="ECO:0000313" key="3">
    <source>
        <dbReference type="EMBL" id="MFD2761777.1"/>
    </source>
</evidence>
<dbReference type="EMBL" id="JBHUNA010000030">
    <property type="protein sequence ID" value="MFD2761777.1"/>
    <property type="molecule type" value="Genomic_DNA"/>
</dbReference>
<keyword evidence="4" id="KW-1185">Reference proteome</keyword>
<feature type="transmembrane region" description="Helical" evidence="2">
    <location>
        <begin position="47"/>
        <end position="69"/>
    </location>
</feature>
<evidence type="ECO:0000256" key="1">
    <source>
        <dbReference type="SAM" id="MobiDB-lite"/>
    </source>
</evidence>
<evidence type="ECO:0000313" key="4">
    <source>
        <dbReference type="Proteomes" id="UP001597502"/>
    </source>
</evidence>
<dbReference type="Pfam" id="PF19893">
    <property type="entry name" value="DUF6366"/>
    <property type="match status" value="1"/>
</dbReference>
<proteinExistence type="predicted"/>
<dbReference type="Proteomes" id="UP001597502">
    <property type="component" value="Unassembled WGS sequence"/>
</dbReference>
<keyword evidence="2" id="KW-0472">Membrane</keyword>
<gene>
    <name evidence="3" type="ORF">ACFSUO_12540</name>
</gene>
<feature type="region of interest" description="Disordered" evidence="1">
    <location>
        <begin position="1"/>
        <end position="35"/>
    </location>
</feature>
<protein>
    <submittedName>
        <fullName evidence="3">DUF6366 family protein</fullName>
    </submittedName>
</protein>
<name>A0ABW5V7L7_9BACI</name>
<sequence>MDKDKEIPEERRERLRQQEWKNNPTGNLNDSLNRGSNGSLVDLVGSLGWKGTGILILIIIFGFIIYALFLR</sequence>
<reference evidence="4" key="1">
    <citation type="journal article" date="2019" name="Int. J. Syst. Evol. Microbiol.">
        <title>The Global Catalogue of Microorganisms (GCM) 10K type strain sequencing project: providing services to taxonomists for standard genome sequencing and annotation.</title>
        <authorList>
            <consortium name="The Broad Institute Genomics Platform"/>
            <consortium name="The Broad Institute Genome Sequencing Center for Infectious Disease"/>
            <person name="Wu L."/>
            <person name="Ma J."/>
        </authorList>
    </citation>
    <scope>NUCLEOTIDE SEQUENCE [LARGE SCALE GENOMIC DNA]</scope>
    <source>
        <strain evidence="4">TISTR 1535</strain>
    </source>
</reference>
<feature type="compositionally biased region" description="Basic and acidic residues" evidence="1">
    <location>
        <begin position="1"/>
        <end position="19"/>
    </location>
</feature>